<protein>
    <submittedName>
        <fullName evidence="1">Gamma-glutamyl-gamma-aminobutyrate hydrolase family protein</fullName>
    </submittedName>
</protein>
<dbReference type="PROSITE" id="PS51273">
    <property type="entry name" value="GATASE_TYPE_1"/>
    <property type="match status" value="1"/>
</dbReference>
<dbReference type="AlphaFoldDB" id="A0A9D1D6L8"/>
<dbReference type="Proteomes" id="UP000824250">
    <property type="component" value="Unassembled WGS sequence"/>
</dbReference>
<sequence>MQQPLILITGGTGAAANGTPTWNLNQNYADNILRAGGLPLLAVSTECAEAYADLADGLLLSGGKDVDPALYGQELKYDFVITDKQRDDLEMKLIKAFAERRKPIWGICRGIQILNTYFGGTLYQDIPDQLGGDHAKGVCHPCTIKKDSILGKLFGESMEINSYHHQALDRLADGLVATAWSDSNGHQIVEAVEHESLPIWSVQWHPERMTGPVTNPANCVDSLPMFEYFVNQCRK</sequence>
<dbReference type="PANTHER" id="PTHR43235:SF1">
    <property type="entry name" value="GLUTAMINE AMIDOTRANSFERASE PB2B2.05-RELATED"/>
    <property type="match status" value="1"/>
</dbReference>
<accession>A0A9D1D6L8</accession>
<dbReference type="GO" id="GO:0033969">
    <property type="term" value="F:gamma-glutamyl-gamma-aminobutyrate hydrolase activity"/>
    <property type="evidence" value="ECO:0007669"/>
    <property type="project" value="TreeGrafter"/>
</dbReference>
<dbReference type="EMBL" id="DVGC01000064">
    <property type="protein sequence ID" value="HIR06508.1"/>
    <property type="molecule type" value="Genomic_DNA"/>
</dbReference>
<gene>
    <name evidence="1" type="ORF">IAB28_11190</name>
</gene>
<reference evidence="1" key="2">
    <citation type="journal article" date="2021" name="PeerJ">
        <title>Extensive microbial diversity within the chicken gut microbiome revealed by metagenomics and culture.</title>
        <authorList>
            <person name="Gilroy R."/>
            <person name="Ravi A."/>
            <person name="Getino M."/>
            <person name="Pursley I."/>
            <person name="Horton D.L."/>
            <person name="Alikhan N.F."/>
            <person name="Baker D."/>
            <person name="Gharbi K."/>
            <person name="Hall N."/>
            <person name="Watson M."/>
            <person name="Adriaenssens E.M."/>
            <person name="Foster-Nyarko E."/>
            <person name="Jarju S."/>
            <person name="Secka A."/>
            <person name="Antonio M."/>
            <person name="Oren A."/>
            <person name="Chaudhuri R.R."/>
            <person name="La Ragione R."/>
            <person name="Hildebrand F."/>
            <person name="Pallen M.J."/>
        </authorList>
    </citation>
    <scope>NUCLEOTIDE SEQUENCE</scope>
    <source>
        <strain evidence="1">CHK180-2868</strain>
    </source>
</reference>
<organism evidence="1 2">
    <name type="scientific">Candidatus Copromonas faecavium</name>
    <name type="common">nom. illeg.</name>
    <dbReference type="NCBI Taxonomy" id="2840740"/>
    <lineage>
        <taxon>Bacteria</taxon>
        <taxon>Bacillati</taxon>
        <taxon>Bacillota</taxon>
        <taxon>Clostridia</taxon>
        <taxon>Lachnospirales</taxon>
        <taxon>Lachnospiraceae</taxon>
        <taxon>Candidatus Copromonas (nom. illeg.)</taxon>
    </lineage>
</organism>
<name>A0A9D1D6L8_9FIRM</name>
<dbReference type="InterPro" id="IPR011697">
    <property type="entry name" value="Peptidase_C26"/>
</dbReference>
<evidence type="ECO:0000313" key="2">
    <source>
        <dbReference type="Proteomes" id="UP000824250"/>
    </source>
</evidence>
<reference evidence="1" key="1">
    <citation type="submission" date="2020-10" db="EMBL/GenBank/DDBJ databases">
        <authorList>
            <person name="Gilroy R."/>
        </authorList>
    </citation>
    <scope>NUCLEOTIDE SEQUENCE</scope>
    <source>
        <strain evidence="1">CHK180-2868</strain>
    </source>
</reference>
<dbReference type="CDD" id="cd01745">
    <property type="entry name" value="GATase1_2"/>
    <property type="match status" value="1"/>
</dbReference>
<comment type="caution">
    <text evidence="1">The sequence shown here is derived from an EMBL/GenBank/DDBJ whole genome shotgun (WGS) entry which is preliminary data.</text>
</comment>
<keyword evidence="1" id="KW-0378">Hydrolase</keyword>
<dbReference type="Gene3D" id="3.40.50.880">
    <property type="match status" value="1"/>
</dbReference>
<dbReference type="SUPFAM" id="SSF52317">
    <property type="entry name" value="Class I glutamine amidotransferase-like"/>
    <property type="match status" value="1"/>
</dbReference>
<dbReference type="Pfam" id="PF07722">
    <property type="entry name" value="Peptidase_C26"/>
    <property type="match status" value="1"/>
</dbReference>
<evidence type="ECO:0000313" key="1">
    <source>
        <dbReference type="EMBL" id="HIR06508.1"/>
    </source>
</evidence>
<proteinExistence type="predicted"/>
<dbReference type="GO" id="GO:0005829">
    <property type="term" value="C:cytosol"/>
    <property type="evidence" value="ECO:0007669"/>
    <property type="project" value="TreeGrafter"/>
</dbReference>
<dbReference type="InterPro" id="IPR029062">
    <property type="entry name" value="Class_I_gatase-like"/>
</dbReference>
<dbReference type="PANTHER" id="PTHR43235">
    <property type="entry name" value="GLUTAMINE AMIDOTRANSFERASE PB2B2.05-RELATED"/>
    <property type="match status" value="1"/>
</dbReference>
<dbReference type="InterPro" id="IPR044668">
    <property type="entry name" value="PuuD-like"/>
</dbReference>
<dbReference type="GO" id="GO:0006598">
    <property type="term" value="P:polyamine catabolic process"/>
    <property type="evidence" value="ECO:0007669"/>
    <property type="project" value="TreeGrafter"/>
</dbReference>